<feature type="transmembrane region" description="Helical" evidence="1">
    <location>
        <begin position="45"/>
        <end position="62"/>
    </location>
</feature>
<protein>
    <submittedName>
        <fullName evidence="2">Uncharacterized protein</fullName>
    </submittedName>
</protein>
<keyword evidence="1" id="KW-1133">Transmembrane helix</keyword>
<keyword evidence="1" id="KW-0812">Transmembrane</keyword>
<evidence type="ECO:0000313" key="2">
    <source>
        <dbReference type="EMBL" id="PIR94768.1"/>
    </source>
</evidence>
<keyword evidence="1" id="KW-0472">Membrane</keyword>
<dbReference type="Proteomes" id="UP000228614">
    <property type="component" value="Unassembled WGS sequence"/>
</dbReference>
<name>A0A2H0V6S4_9BACT</name>
<sequence length="142" mass="16663">MSNIVRFAELFDISNLKAIKLLMINKEKADIQLLKSNINSSSISGSLYASVLVYILYLYYCILYAKKPIEIEDVFFLFLCAFVISFVCCKFFFFKKRKKTIKEKQKALEIMEKEGMSEDELRKQMFTIITRINTDVKNTFKS</sequence>
<evidence type="ECO:0000313" key="3">
    <source>
        <dbReference type="Proteomes" id="UP000228614"/>
    </source>
</evidence>
<accession>A0A2H0V6S4</accession>
<dbReference type="AlphaFoldDB" id="A0A2H0V6S4"/>
<comment type="caution">
    <text evidence="2">The sequence shown here is derived from an EMBL/GenBank/DDBJ whole genome shotgun (WGS) entry which is preliminary data.</text>
</comment>
<organism evidence="2 3">
    <name type="scientific">Candidatus Falkowbacteria bacterium CG10_big_fil_rev_8_21_14_0_10_37_6</name>
    <dbReference type="NCBI Taxonomy" id="1974563"/>
    <lineage>
        <taxon>Bacteria</taxon>
        <taxon>Candidatus Falkowiibacteriota</taxon>
    </lineage>
</organism>
<gene>
    <name evidence="2" type="ORF">COT95_02340</name>
</gene>
<evidence type="ECO:0000256" key="1">
    <source>
        <dbReference type="SAM" id="Phobius"/>
    </source>
</evidence>
<feature type="transmembrane region" description="Helical" evidence="1">
    <location>
        <begin position="74"/>
        <end position="94"/>
    </location>
</feature>
<dbReference type="EMBL" id="PFAN01000117">
    <property type="protein sequence ID" value="PIR94768.1"/>
    <property type="molecule type" value="Genomic_DNA"/>
</dbReference>
<reference evidence="3" key="1">
    <citation type="submission" date="2017-09" db="EMBL/GenBank/DDBJ databases">
        <title>Depth-based differentiation of microbial function through sediment-hosted aquifers and enrichment of novel symbionts in the deep terrestrial subsurface.</title>
        <authorList>
            <person name="Probst A.J."/>
            <person name="Ladd B."/>
            <person name="Jarett J.K."/>
            <person name="Geller-Mcgrath D.E."/>
            <person name="Sieber C.M.K."/>
            <person name="Emerson J.B."/>
            <person name="Anantharaman K."/>
            <person name="Thomas B.C."/>
            <person name="Malmstrom R."/>
            <person name="Stieglmeier M."/>
            <person name="Klingl A."/>
            <person name="Woyke T."/>
            <person name="Ryan C.M."/>
            <person name="Banfield J.F."/>
        </authorList>
    </citation>
    <scope>NUCLEOTIDE SEQUENCE [LARGE SCALE GENOMIC DNA]</scope>
</reference>
<proteinExistence type="predicted"/>